<dbReference type="STRING" id="87541.AWM71_03870"/>
<evidence type="ECO:0000256" key="1">
    <source>
        <dbReference type="ARBA" id="ARBA00005395"/>
    </source>
</evidence>
<dbReference type="GO" id="GO:0008080">
    <property type="term" value="F:N-acetyltransferase activity"/>
    <property type="evidence" value="ECO:0007669"/>
    <property type="project" value="InterPro"/>
</dbReference>
<accession>A0A133XZF7</accession>
<dbReference type="Gene3D" id="3.40.630.30">
    <property type="match status" value="2"/>
</dbReference>
<keyword evidence="2" id="KW-0963">Cytoplasm</keyword>
<evidence type="ECO:0000313" key="6">
    <source>
        <dbReference type="EMBL" id="KXB36302.1"/>
    </source>
</evidence>
<dbReference type="Proteomes" id="UP000070422">
    <property type="component" value="Unassembled WGS sequence"/>
</dbReference>
<sequence>MEAMWKEQIKTWTKTFAYRGKRLFSSNVWVSLHEQLDLPVTQVTLEDGLEVSIALSDAVWLDQMVEMEKVCYPKAVLWDLSDFYVDLVYHPSTFYLQVFLEDELLAFMGCRKDRRAVHISNIMVLPSYQRRGIGRMLMQLLKTLLPSLDRERIDLEVRVSNQSAQRFYEKEGFKNVTCQKNYYLDNQEDAFIFAWERAKSSQAAQPVIDFQTYHLCEDNEKTAQQLSAFFEKSLQGTPKLPISSLERQLSNPYFYFFVLKDEEENWLGAASFQKIDQEGELFYIAIHPEARKQGLGRRLLQEALQTLQSEGMKTCYLEVRASNVSAQKLYENFHFVKVDCRKNYYQNNQEDAKIYKWEKDTD</sequence>
<protein>
    <submittedName>
        <fullName evidence="6">Ribosomal-protein-alanine acetyltransferase</fullName>
    </submittedName>
</protein>
<dbReference type="EMBL" id="LSCQ01000045">
    <property type="protein sequence ID" value="KXB36302.1"/>
    <property type="molecule type" value="Genomic_DNA"/>
</dbReference>
<evidence type="ECO:0000256" key="2">
    <source>
        <dbReference type="ARBA" id="ARBA00022490"/>
    </source>
</evidence>
<dbReference type="InterPro" id="IPR006464">
    <property type="entry name" value="AcTrfase_RimI/Ard1"/>
</dbReference>
<dbReference type="PATRIC" id="fig|87541.4.peg.933"/>
<dbReference type="NCBIfam" id="TIGR01575">
    <property type="entry name" value="rimI"/>
    <property type="match status" value="2"/>
</dbReference>
<dbReference type="CDD" id="cd04301">
    <property type="entry name" value="NAT_SF"/>
    <property type="match status" value="2"/>
</dbReference>
<dbReference type="RefSeq" id="WP_060936847.1">
    <property type="nucleotide sequence ID" value="NZ_JASOZP010000041.1"/>
</dbReference>
<comment type="similarity">
    <text evidence="1">Belongs to the acetyltransferase family. RimI subfamily.</text>
</comment>
<reference evidence="6 7" key="1">
    <citation type="submission" date="2016-01" db="EMBL/GenBank/DDBJ databases">
        <authorList>
            <person name="Oliw E.H."/>
        </authorList>
    </citation>
    <scope>NUCLEOTIDE SEQUENCE [LARGE SCALE GENOMIC DNA]</scope>
    <source>
        <strain evidence="6 7">KA00635</strain>
    </source>
</reference>
<evidence type="ECO:0000256" key="3">
    <source>
        <dbReference type="ARBA" id="ARBA00022679"/>
    </source>
</evidence>
<comment type="caution">
    <text evidence="6">The sequence shown here is derived from an EMBL/GenBank/DDBJ whole genome shotgun (WGS) entry which is preliminary data.</text>
</comment>
<feature type="domain" description="N-acetyltransferase" evidence="5">
    <location>
        <begin position="51"/>
        <end position="198"/>
    </location>
</feature>
<organism evidence="6 7">
    <name type="scientific">Aerococcus christensenii</name>
    <dbReference type="NCBI Taxonomy" id="87541"/>
    <lineage>
        <taxon>Bacteria</taxon>
        <taxon>Bacillati</taxon>
        <taxon>Bacillota</taxon>
        <taxon>Bacilli</taxon>
        <taxon>Lactobacillales</taxon>
        <taxon>Aerococcaceae</taxon>
        <taxon>Aerococcus</taxon>
    </lineage>
</organism>
<dbReference type="PANTHER" id="PTHR43420:SF44">
    <property type="entry name" value="ACETYLTRANSFERASE YPEA"/>
    <property type="match status" value="1"/>
</dbReference>
<gene>
    <name evidence="6" type="ORF">HMPREF3187_00943</name>
</gene>
<dbReference type="PROSITE" id="PS51186">
    <property type="entry name" value="GNAT"/>
    <property type="match status" value="2"/>
</dbReference>
<dbReference type="PANTHER" id="PTHR43420">
    <property type="entry name" value="ACETYLTRANSFERASE"/>
    <property type="match status" value="1"/>
</dbReference>
<evidence type="ECO:0000259" key="5">
    <source>
        <dbReference type="PROSITE" id="PS51186"/>
    </source>
</evidence>
<dbReference type="SUPFAM" id="SSF55729">
    <property type="entry name" value="Acyl-CoA N-acyltransferases (Nat)"/>
    <property type="match status" value="2"/>
</dbReference>
<dbReference type="OrthoDB" id="9794566at2"/>
<dbReference type="InterPro" id="IPR000182">
    <property type="entry name" value="GNAT_dom"/>
</dbReference>
<proteinExistence type="inferred from homology"/>
<dbReference type="InterPro" id="IPR050680">
    <property type="entry name" value="YpeA/RimI_acetyltransf"/>
</dbReference>
<dbReference type="Pfam" id="PF00583">
    <property type="entry name" value="Acetyltransf_1"/>
    <property type="match status" value="2"/>
</dbReference>
<keyword evidence="4" id="KW-0012">Acyltransferase</keyword>
<evidence type="ECO:0000256" key="4">
    <source>
        <dbReference type="ARBA" id="ARBA00023315"/>
    </source>
</evidence>
<feature type="domain" description="N-acetyltransferase" evidence="5">
    <location>
        <begin position="213"/>
        <end position="360"/>
    </location>
</feature>
<dbReference type="AlphaFoldDB" id="A0A133XZF7"/>
<name>A0A133XZF7_9LACT</name>
<dbReference type="InterPro" id="IPR016181">
    <property type="entry name" value="Acyl_CoA_acyltransferase"/>
</dbReference>
<keyword evidence="3 6" id="KW-0808">Transferase</keyword>
<evidence type="ECO:0000313" key="7">
    <source>
        <dbReference type="Proteomes" id="UP000070422"/>
    </source>
</evidence>